<dbReference type="STRING" id="8496.A0A151P4U8"/>
<gene>
    <name evidence="1" type="ORF">Y1Q_0011399</name>
</gene>
<dbReference type="PANTHER" id="PTHR47308:SF1">
    <property type="entry name" value="NUCLEAR GTPASE SLIP-GC"/>
    <property type="match status" value="1"/>
</dbReference>
<name>A0A151P4U8_ALLMI</name>
<evidence type="ECO:0000313" key="1">
    <source>
        <dbReference type="EMBL" id="KYO44082.1"/>
    </source>
</evidence>
<accession>A0A151P4U8</accession>
<protein>
    <submittedName>
        <fullName evidence="1">Uncharacterized protein</fullName>
    </submittedName>
</protein>
<dbReference type="PANTHER" id="PTHR47308">
    <property type="entry name" value="NUCLEAR GTPASE SLIP-GC"/>
    <property type="match status" value="1"/>
</dbReference>
<keyword evidence="2" id="KW-1185">Reference proteome</keyword>
<dbReference type="Proteomes" id="UP000050525">
    <property type="component" value="Unassembled WGS sequence"/>
</dbReference>
<evidence type="ECO:0000313" key="2">
    <source>
        <dbReference type="Proteomes" id="UP000050525"/>
    </source>
</evidence>
<dbReference type="AlphaFoldDB" id="A0A151P4U8"/>
<organism evidence="1 2">
    <name type="scientific">Alligator mississippiensis</name>
    <name type="common">American alligator</name>
    <dbReference type="NCBI Taxonomy" id="8496"/>
    <lineage>
        <taxon>Eukaryota</taxon>
        <taxon>Metazoa</taxon>
        <taxon>Chordata</taxon>
        <taxon>Craniata</taxon>
        <taxon>Vertebrata</taxon>
        <taxon>Euteleostomi</taxon>
        <taxon>Archelosauria</taxon>
        <taxon>Archosauria</taxon>
        <taxon>Crocodylia</taxon>
        <taxon>Alligatoridae</taxon>
        <taxon>Alligatorinae</taxon>
        <taxon>Alligator</taxon>
    </lineage>
</organism>
<dbReference type="InterPro" id="IPR053082">
    <property type="entry name" value="Nuclear_GTPase_SLIP-GC"/>
</dbReference>
<dbReference type="EMBL" id="AKHW03000929">
    <property type="protein sequence ID" value="KYO44082.1"/>
    <property type="molecule type" value="Genomic_DNA"/>
</dbReference>
<reference evidence="1 2" key="1">
    <citation type="journal article" date="2012" name="Genome Biol.">
        <title>Sequencing three crocodilian genomes to illuminate the evolution of archosaurs and amniotes.</title>
        <authorList>
            <person name="St John J.A."/>
            <person name="Braun E.L."/>
            <person name="Isberg S.R."/>
            <person name="Miles L.G."/>
            <person name="Chong A.Y."/>
            <person name="Gongora J."/>
            <person name="Dalzell P."/>
            <person name="Moran C."/>
            <person name="Bed'hom B."/>
            <person name="Abzhanov A."/>
            <person name="Burgess S.C."/>
            <person name="Cooksey A.M."/>
            <person name="Castoe T.A."/>
            <person name="Crawford N.G."/>
            <person name="Densmore L.D."/>
            <person name="Drew J.C."/>
            <person name="Edwards S.V."/>
            <person name="Faircloth B.C."/>
            <person name="Fujita M.K."/>
            <person name="Greenwold M.J."/>
            <person name="Hoffmann F.G."/>
            <person name="Howard J.M."/>
            <person name="Iguchi T."/>
            <person name="Janes D.E."/>
            <person name="Khan S.Y."/>
            <person name="Kohno S."/>
            <person name="de Koning A.J."/>
            <person name="Lance S.L."/>
            <person name="McCarthy F.M."/>
            <person name="McCormack J.E."/>
            <person name="Merchant M.E."/>
            <person name="Peterson D.G."/>
            <person name="Pollock D.D."/>
            <person name="Pourmand N."/>
            <person name="Raney B.J."/>
            <person name="Roessler K.A."/>
            <person name="Sanford J.R."/>
            <person name="Sawyer R.H."/>
            <person name="Schmidt C.J."/>
            <person name="Triplett E.W."/>
            <person name="Tuberville T.D."/>
            <person name="Venegas-Anaya M."/>
            <person name="Howard J.T."/>
            <person name="Jarvis E.D."/>
            <person name="Guillette L.J.Jr."/>
            <person name="Glenn T.C."/>
            <person name="Green R.E."/>
            <person name="Ray D.A."/>
        </authorList>
    </citation>
    <scope>NUCLEOTIDE SEQUENCE [LARGE SCALE GENOMIC DNA]</scope>
    <source>
        <strain evidence="1">KSC_2009_1</strain>
    </source>
</reference>
<proteinExistence type="predicted"/>
<sequence length="85" mass="9998">MQDIIEESVDKEVNSGMFERAAKTMKDEFQKLKEGITRTLQMDFSNMLKLTFFHKEELVKRLPDLQNEYKEIMYIHSAIQVPGNA</sequence>
<comment type="caution">
    <text evidence="1">The sequence shown here is derived from an EMBL/GenBank/DDBJ whole genome shotgun (WGS) entry which is preliminary data.</text>
</comment>
<dbReference type="GO" id="GO:0003924">
    <property type="term" value="F:GTPase activity"/>
    <property type="evidence" value="ECO:0007669"/>
    <property type="project" value="TreeGrafter"/>
</dbReference>